<dbReference type="FunFam" id="3.40.50.720:FF:000084">
    <property type="entry name" value="Short-chain dehydrogenase reductase"/>
    <property type="match status" value="1"/>
</dbReference>
<dbReference type="InterPro" id="IPR051122">
    <property type="entry name" value="SDR_DHRS6-like"/>
</dbReference>
<accession>A0A8H9IH83</accession>
<keyword evidence="4" id="KW-1185">Reference proteome</keyword>
<dbReference type="PRINTS" id="PR00080">
    <property type="entry name" value="SDRFAMILY"/>
</dbReference>
<dbReference type="CDD" id="cd05233">
    <property type="entry name" value="SDR_c"/>
    <property type="match status" value="1"/>
</dbReference>
<evidence type="ECO:0000313" key="3">
    <source>
        <dbReference type="EMBL" id="GHC46052.1"/>
    </source>
</evidence>
<evidence type="ECO:0000256" key="1">
    <source>
        <dbReference type="ARBA" id="ARBA00006484"/>
    </source>
</evidence>
<organism evidence="3 4">
    <name type="scientific">Alcaligenes pakistanensis</name>
    <dbReference type="NCBI Taxonomy" id="1482717"/>
    <lineage>
        <taxon>Bacteria</taxon>
        <taxon>Pseudomonadati</taxon>
        <taxon>Pseudomonadota</taxon>
        <taxon>Betaproteobacteria</taxon>
        <taxon>Burkholderiales</taxon>
        <taxon>Alcaligenaceae</taxon>
        <taxon>Alcaligenes</taxon>
    </lineage>
</organism>
<comment type="caution">
    <text evidence="3">The sequence shown here is derived from an EMBL/GenBank/DDBJ whole genome shotgun (WGS) entry which is preliminary data.</text>
</comment>
<dbReference type="NCBIfam" id="NF005559">
    <property type="entry name" value="PRK07231.1"/>
    <property type="match status" value="1"/>
</dbReference>
<dbReference type="SUPFAM" id="SSF51735">
    <property type="entry name" value="NAD(P)-binding Rossmann-fold domains"/>
    <property type="match status" value="1"/>
</dbReference>
<dbReference type="EMBL" id="BMZN01000002">
    <property type="protein sequence ID" value="GHC46052.1"/>
    <property type="molecule type" value="Genomic_DNA"/>
</dbReference>
<name>A0A8H9IH83_9BURK</name>
<dbReference type="Gene3D" id="3.40.50.720">
    <property type="entry name" value="NAD(P)-binding Rossmann-like Domain"/>
    <property type="match status" value="1"/>
</dbReference>
<dbReference type="GO" id="GO:0016491">
    <property type="term" value="F:oxidoreductase activity"/>
    <property type="evidence" value="ECO:0007669"/>
    <property type="project" value="UniProtKB-KW"/>
</dbReference>
<keyword evidence="2" id="KW-0560">Oxidoreductase</keyword>
<comment type="similarity">
    <text evidence="1">Belongs to the short-chain dehydrogenases/reductases (SDR) family.</text>
</comment>
<dbReference type="PANTHER" id="PTHR43477">
    <property type="entry name" value="DIHYDROANTICAPSIN 7-DEHYDROGENASE"/>
    <property type="match status" value="1"/>
</dbReference>
<gene>
    <name evidence="3" type="ORF">GCM10010096_17030</name>
</gene>
<protein>
    <submittedName>
        <fullName evidence="3">Oxidoreductase</fullName>
    </submittedName>
</protein>
<dbReference type="InterPro" id="IPR002347">
    <property type="entry name" value="SDR_fam"/>
</dbReference>
<dbReference type="Pfam" id="PF13561">
    <property type="entry name" value="adh_short_C2"/>
    <property type="match status" value="1"/>
</dbReference>
<dbReference type="InterPro" id="IPR036291">
    <property type="entry name" value="NAD(P)-bd_dom_sf"/>
</dbReference>
<sequence length="278" mass="29187">MAMTQQHNSAVFTQSLQGKTVLIFGAGAPLEDWNNGKAAAVAYASAGAQVVCVDKDLAAAKRSADHILGEGGEALALEADVCDTETVERTVALAIEHFGKIDVLHNNVGIAPAGGPLDIDDALFQKTMDINVGSILRTTRAVLPHFLKQGSGVITNISSLASIRWSGYSYFAYYASKAALNQATVATALEFADKGIRANAILPGVIDTPLVYQQIAAQYDSVEHIKEQRANAVPMKRTGTPWDIANAAVFLASDAAGFITGVCLPVDGGHSCAMPGMR</sequence>
<evidence type="ECO:0000313" key="4">
    <source>
        <dbReference type="Proteomes" id="UP000608923"/>
    </source>
</evidence>
<dbReference type="AlphaFoldDB" id="A0A8H9IH83"/>
<proteinExistence type="inferred from homology"/>
<reference evidence="4" key="1">
    <citation type="journal article" date="2019" name="Int. J. Syst. Evol. Microbiol.">
        <title>The Global Catalogue of Microorganisms (GCM) 10K type strain sequencing project: providing services to taxonomists for standard genome sequencing and annotation.</title>
        <authorList>
            <consortium name="The Broad Institute Genomics Platform"/>
            <consortium name="The Broad Institute Genome Sequencing Center for Infectious Disease"/>
            <person name="Wu L."/>
            <person name="Ma J."/>
        </authorList>
    </citation>
    <scope>NUCLEOTIDE SEQUENCE [LARGE SCALE GENOMIC DNA]</scope>
    <source>
        <strain evidence="4">KCTC 42083</strain>
    </source>
</reference>
<evidence type="ECO:0000256" key="2">
    <source>
        <dbReference type="ARBA" id="ARBA00023002"/>
    </source>
</evidence>
<dbReference type="Proteomes" id="UP000608923">
    <property type="component" value="Unassembled WGS sequence"/>
</dbReference>
<dbReference type="PANTHER" id="PTHR43477:SF1">
    <property type="entry name" value="DIHYDROANTICAPSIN 7-DEHYDROGENASE"/>
    <property type="match status" value="1"/>
</dbReference>
<dbReference type="PRINTS" id="PR00081">
    <property type="entry name" value="GDHRDH"/>
</dbReference>